<dbReference type="CDD" id="cd10747">
    <property type="entry name" value="DnaJ_C"/>
    <property type="match status" value="1"/>
</dbReference>
<gene>
    <name evidence="4" type="ORF">Dfulv_11050</name>
</gene>
<dbReference type="Pfam" id="PF00226">
    <property type="entry name" value="DnaJ"/>
    <property type="match status" value="1"/>
</dbReference>
<evidence type="ECO:0000256" key="1">
    <source>
        <dbReference type="ARBA" id="ARBA00023186"/>
    </source>
</evidence>
<reference evidence="4" key="1">
    <citation type="submission" date="2021-04" db="EMBL/GenBank/DDBJ databases">
        <authorList>
            <person name="Hartkoorn R.C."/>
            <person name="Beaudoing E."/>
            <person name="Hot D."/>
        </authorList>
    </citation>
    <scope>NUCLEOTIDE SEQUENCE</scope>
    <source>
        <strain evidence="4">NRRL B-16292</strain>
    </source>
</reference>
<dbReference type="PANTHER" id="PTHR43096:SF52">
    <property type="entry name" value="DNAJ HOMOLOG 1, MITOCHONDRIAL-RELATED"/>
    <property type="match status" value="1"/>
</dbReference>
<dbReference type="SMART" id="SM00271">
    <property type="entry name" value="DnaJ"/>
    <property type="match status" value="1"/>
</dbReference>
<dbReference type="SUPFAM" id="SSF49493">
    <property type="entry name" value="HSP40/DnaJ peptide-binding domain"/>
    <property type="match status" value="2"/>
</dbReference>
<dbReference type="EMBL" id="CP073720">
    <property type="protein sequence ID" value="UWP84724.1"/>
    <property type="molecule type" value="Genomic_DNA"/>
</dbReference>
<evidence type="ECO:0000256" key="2">
    <source>
        <dbReference type="SAM" id="MobiDB-lite"/>
    </source>
</evidence>
<dbReference type="Gene3D" id="2.60.260.20">
    <property type="entry name" value="Urease metallochaperone UreE, N-terminal domain"/>
    <property type="match status" value="2"/>
</dbReference>
<dbReference type="PRINTS" id="PR00625">
    <property type="entry name" value="JDOMAIN"/>
</dbReference>
<keyword evidence="1" id="KW-0143">Chaperone</keyword>
<dbReference type="PANTHER" id="PTHR43096">
    <property type="entry name" value="DNAJ HOMOLOG 1, MITOCHONDRIAL-RELATED"/>
    <property type="match status" value="1"/>
</dbReference>
<dbReference type="PROSITE" id="PS50076">
    <property type="entry name" value="DNAJ_2"/>
    <property type="match status" value="1"/>
</dbReference>
<dbReference type="Pfam" id="PF01556">
    <property type="entry name" value="DnaJ_C"/>
    <property type="match status" value="1"/>
</dbReference>
<proteinExistence type="predicted"/>
<sequence>MPVEIRDYYAVLGVRREASTEEIQRAYRTMARRHHPDVNREPGAEERFKEISEAYHVLSNPRSRRKYDRFGAGWRQAPDDAGPRDTGRRHAPPSRSTVDIDLEDLLGSLFGGRFGGRFGGGFRGYQSGGLGSTPVPGADTQAELTISVEDAYLGGRRRITMPGPAGRPRQYGVNIPAGVVEGQRIRLAGQGAAGARGGRPGDLYLVVHLAPHPRYKVEGRDVMVDLPVSPWEAALGAVVPVGTPGGDVRLEVPAGSSSGRRLRLRGQGVPNPRGTPGDLFAEVRIVVPGNLSRRERQLFEELAAESTFDPREAGRGAP</sequence>
<feature type="region of interest" description="Disordered" evidence="2">
    <location>
        <begin position="69"/>
        <end position="97"/>
    </location>
</feature>
<dbReference type="InterPro" id="IPR001623">
    <property type="entry name" value="DnaJ_domain"/>
</dbReference>
<dbReference type="CDD" id="cd06257">
    <property type="entry name" value="DnaJ"/>
    <property type="match status" value="1"/>
</dbReference>
<accession>A0ABY5W636</accession>
<dbReference type="InterPro" id="IPR002939">
    <property type="entry name" value="DnaJ_C"/>
</dbReference>
<evidence type="ECO:0000259" key="3">
    <source>
        <dbReference type="PROSITE" id="PS50076"/>
    </source>
</evidence>
<protein>
    <submittedName>
        <fullName evidence="4">DnaJ domain-containing protein</fullName>
    </submittedName>
</protein>
<reference evidence="4" key="2">
    <citation type="submission" date="2022-09" db="EMBL/GenBank/DDBJ databases">
        <title>Biosynthetic gene clusters of Dactylosporangioum fulvum.</title>
        <authorList>
            <person name="Caradec T."/>
        </authorList>
    </citation>
    <scope>NUCLEOTIDE SEQUENCE</scope>
    <source>
        <strain evidence="4">NRRL B-16292</strain>
    </source>
</reference>
<name>A0ABY5W636_9ACTN</name>
<dbReference type="InterPro" id="IPR036869">
    <property type="entry name" value="J_dom_sf"/>
</dbReference>
<dbReference type="Gene3D" id="1.10.287.110">
    <property type="entry name" value="DnaJ domain"/>
    <property type="match status" value="1"/>
</dbReference>
<dbReference type="SUPFAM" id="SSF46565">
    <property type="entry name" value="Chaperone J-domain"/>
    <property type="match status" value="1"/>
</dbReference>
<evidence type="ECO:0000313" key="5">
    <source>
        <dbReference type="Proteomes" id="UP001059617"/>
    </source>
</evidence>
<keyword evidence="5" id="KW-1185">Reference proteome</keyword>
<feature type="compositionally biased region" description="Basic and acidic residues" evidence="2">
    <location>
        <begin position="77"/>
        <end position="88"/>
    </location>
</feature>
<dbReference type="Proteomes" id="UP001059617">
    <property type="component" value="Chromosome"/>
</dbReference>
<dbReference type="RefSeq" id="WP_259862670.1">
    <property type="nucleotide sequence ID" value="NZ_BAAAST010000011.1"/>
</dbReference>
<evidence type="ECO:0000313" key="4">
    <source>
        <dbReference type="EMBL" id="UWP84724.1"/>
    </source>
</evidence>
<dbReference type="InterPro" id="IPR008971">
    <property type="entry name" value="HSP40/DnaJ_pept-bd"/>
</dbReference>
<organism evidence="4 5">
    <name type="scientific">Dactylosporangium fulvum</name>
    <dbReference type="NCBI Taxonomy" id="53359"/>
    <lineage>
        <taxon>Bacteria</taxon>
        <taxon>Bacillati</taxon>
        <taxon>Actinomycetota</taxon>
        <taxon>Actinomycetes</taxon>
        <taxon>Micromonosporales</taxon>
        <taxon>Micromonosporaceae</taxon>
        <taxon>Dactylosporangium</taxon>
    </lineage>
</organism>
<feature type="domain" description="J" evidence="3">
    <location>
        <begin position="7"/>
        <end position="71"/>
    </location>
</feature>